<comment type="caution">
    <text evidence="3">The sequence shown here is derived from an EMBL/GenBank/DDBJ whole genome shotgun (WGS) entry which is preliminary data.</text>
</comment>
<accession>A0A2M9HG33</accession>
<dbReference type="AlphaFoldDB" id="A0A2M9HG33"/>
<dbReference type="InterPro" id="IPR008278">
    <property type="entry name" value="4-PPantetheinyl_Trfase_dom"/>
</dbReference>
<feature type="domain" description="4'-phosphopantetheinyl transferase" evidence="2">
    <location>
        <begin position="2"/>
        <end position="88"/>
    </location>
</feature>
<dbReference type="RefSeq" id="WP_100512322.1">
    <property type="nucleotide sequence ID" value="NZ_PEBK01000002.1"/>
</dbReference>
<dbReference type="InterPro" id="IPR037143">
    <property type="entry name" value="4-PPantetheinyl_Trfase_dom_sf"/>
</dbReference>
<evidence type="ECO:0000313" key="3">
    <source>
        <dbReference type="EMBL" id="PJM75788.1"/>
    </source>
</evidence>
<protein>
    <recommendedName>
        <fullName evidence="2">4'-phosphopantetheinyl transferase domain-containing protein</fullName>
    </recommendedName>
</protein>
<name>A0A2M9HG33_9BIFI</name>
<dbReference type="Pfam" id="PF01648">
    <property type="entry name" value="ACPS"/>
    <property type="match status" value="1"/>
</dbReference>
<keyword evidence="1" id="KW-0808">Transferase</keyword>
<reference evidence="3 4" key="1">
    <citation type="submission" date="2017-10" db="EMBL/GenBank/DDBJ databases">
        <title>Draft genome sequences of strains TRE 1, TRE 9, TRE H and TRI 7, isolated from tamarins, belonging to four potential novel Bifidobacterium species.</title>
        <authorList>
            <person name="Mattarelli P."/>
            <person name="Modesto M."/>
            <person name="Puglisi E."/>
            <person name="Morelli L."/>
            <person name="Spezio C."/>
            <person name="Bonetti A."/>
            <person name="Sandri C."/>
        </authorList>
    </citation>
    <scope>NUCLEOTIDE SEQUENCE [LARGE SCALE GENOMIC DNA]</scope>
    <source>
        <strain evidence="4">TRI7</strain>
    </source>
</reference>
<evidence type="ECO:0000256" key="1">
    <source>
        <dbReference type="ARBA" id="ARBA00022679"/>
    </source>
</evidence>
<dbReference type="OrthoDB" id="517356at2"/>
<dbReference type="Gene3D" id="3.90.470.20">
    <property type="entry name" value="4'-phosphopantetheinyl transferase domain"/>
    <property type="match status" value="1"/>
</dbReference>
<organism evidence="3 4">
    <name type="scientific">Bifidobacterium simiarum</name>
    <dbReference type="NCBI Taxonomy" id="2045441"/>
    <lineage>
        <taxon>Bacteria</taxon>
        <taxon>Bacillati</taxon>
        <taxon>Actinomycetota</taxon>
        <taxon>Actinomycetes</taxon>
        <taxon>Bifidobacteriales</taxon>
        <taxon>Bifidobacteriaceae</taxon>
        <taxon>Bifidobacterium</taxon>
    </lineage>
</organism>
<gene>
    <name evidence="3" type="ORF">CSQ87_02625</name>
</gene>
<dbReference type="EMBL" id="PEBK01000002">
    <property type="protein sequence ID" value="PJM75788.1"/>
    <property type="molecule type" value="Genomic_DNA"/>
</dbReference>
<proteinExistence type="predicted"/>
<sequence length="132" mass="14788">MRIGCDLMNMSRLDGITLDDSDPFIRRTFTIDEIAAADRADDVRRYYAKVFSIKESVYKTLRIDDTRRVVLEAQLGRSLSFRDIRVELVRDWPTASLADDLAAALGGVRSCEVSVSYDGDLVMSTAVVDFLG</sequence>
<keyword evidence="4" id="KW-1185">Reference proteome</keyword>
<evidence type="ECO:0000313" key="4">
    <source>
        <dbReference type="Proteomes" id="UP000231451"/>
    </source>
</evidence>
<dbReference type="SUPFAM" id="SSF56214">
    <property type="entry name" value="4'-phosphopantetheinyl transferase"/>
    <property type="match status" value="1"/>
</dbReference>
<dbReference type="Proteomes" id="UP000231451">
    <property type="component" value="Unassembled WGS sequence"/>
</dbReference>
<evidence type="ECO:0000259" key="2">
    <source>
        <dbReference type="Pfam" id="PF01648"/>
    </source>
</evidence>
<dbReference type="GO" id="GO:0000287">
    <property type="term" value="F:magnesium ion binding"/>
    <property type="evidence" value="ECO:0007669"/>
    <property type="project" value="InterPro"/>
</dbReference>
<dbReference type="GO" id="GO:0008897">
    <property type="term" value="F:holo-[acyl-carrier-protein] synthase activity"/>
    <property type="evidence" value="ECO:0007669"/>
    <property type="project" value="InterPro"/>
</dbReference>